<feature type="transmembrane region" description="Helical" evidence="1">
    <location>
        <begin position="38"/>
        <end position="59"/>
    </location>
</feature>
<reference evidence="2 3" key="1">
    <citation type="submission" date="2019-01" db="EMBL/GenBank/DDBJ databases">
        <title>Lactibacter flavus gen. nov., sp. nov., a novel bacterium of the family Propionibacteriaceae isolated from raw milk and dairy products.</title>
        <authorList>
            <person name="Huptas C."/>
            <person name="Wenning M."/>
            <person name="Breitenwieser F."/>
            <person name="Doll E."/>
            <person name="Von Neubeck M."/>
            <person name="Busse H.-J."/>
            <person name="Scherer S."/>
        </authorList>
    </citation>
    <scope>NUCLEOTIDE SEQUENCE [LARGE SCALE GENOMIC DNA]</scope>
    <source>
        <strain evidence="2 3">KCTC 33808</strain>
    </source>
</reference>
<dbReference type="Proteomes" id="UP000292373">
    <property type="component" value="Unassembled WGS sequence"/>
</dbReference>
<feature type="transmembrane region" description="Helical" evidence="1">
    <location>
        <begin position="6"/>
        <end position="26"/>
    </location>
</feature>
<keyword evidence="1" id="KW-0472">Membrane</keyword>
<dbReference type="EMBL" id="SDMQ01000002">
    <property type="protein sequence ID" value="TBT87438.1"/>
    <property type="molecule type" value="Genomic_DNA"/>
</dbReference>
<keyword evidence="3" id="KW-1185">Reference proteome</keyword>
<evidence type="ECO:0000313" key="3">
    <source>
        <dbReference type="Proteomes" id="UP000292373"/>
    </source>
</evidence>
<keyword evidence="1" id="KW-1133">Transmembrane helix</keyword>
<protein>
    <recommendedName>
        <fullName evidence="4">NfeD-like C-terminal domain-containing protein</fullName>
    </recommendedName>
</protein>
<proteinExistence type="predicted"/>
<evidence type="ECO:0000256" key="1">
    <source>
        <dbReference type="SAM" id="Phobius"/>
    </source>
</evidence>
<dbReference type="AlphaFoldDB" id="A0A4Q9KG79"/>
<sequence>MTPFLIIGGIGIALAVVALVIGDVLDGALHLDALDSDLFSVSSISAFIGAFGFGGALGLALVDNLAVAVVSGLVIGALAAWGAIRLTRALRQGEDAASFRTDSLVGHPARVITAIPEAGLGEVHVSTGGHVRKFSARADRPIPSGTDVWVSAVVSPTAVEVRLADGTPELAP</sequence>
<keyword evidence="1" id="KW-0812">Transmembrane</keyword>
<organism evidence="2 3">
    <name type="scientific">Propioniciclava sinopodophylli</name>
    <dbReference type="NCBI Taxonomy" id="1837344"/>
    <lineage>
        <taxon>Bacteria</taxon>
        <taxon>Bacillati</taxon>
        <taxon>Actinomycetota</taxon>
        <taxon>Actinomycetes</taxon>
        <taxon>Propionibacteriales</taxon>
        <taxon>Propionibacteriaceae</taxon>
        <taxon>Propioniciclava</taxon>
    </lineage>
</organism>
<dbReference type="InterPro" id="IPR012340">
    <property type="entry name" value="NA-bd_OB-fold"/>
</dbReference>
<feature type="transmembrane region" description="Helical" evidence="1">
    <location>
        <begin position="65"/>
        <end position="84"/>
    </location>
</feature>
<gene>
    <name evidence="2" type="ORF">ET989_03815</name>
</gene>
<comment type="caution">
    <text evidence="2">The sequence shown here is derived from an EMBL/GenBank/DDBJ whole genome shotgun (WGS) entry which is preliminary data.</text>
</comment>
<dbReference type="RefSeq" id="WP_131167224.1">
    <property type="nucleotide sequence ID" value="NZ_SDMQ01000002.1"/>
</dbReference>
<dbReference type="Gene3D" id="2.40.50.140">
    <property type="entry name" value="Nucleic acid-binding proteins"/>
    <property type="match status" value="1"/>
</dbReference>
<name>A0A4Q9KG79_9ACTN</name>
<evidence type="ECO:0008006" key="4">
    <source>
        <dbReference type="Google" id="ProtNLM"/>
    </source>
</evidence>
<evidence type="ECO:0000313" key="2">
    <source>
        <dbReference type="EMBL" id="TBT87438.1"/>
    </source>
</evidence>
<dbReference type="OrthoDB" id="4871596at2"/>
<accession>A0A4Q9KG79</accession>